<dbReference type="EMBL" id="BBJM01000003">
    <property type="protein sequence ID" value="GAK47185.1"/>
    <property type="molecule type" value="Genomic_DNA"/>
</dbReference>
<comment type="subcellular location">
    <subcellularLocation>
        <location evidence="10">Cell membrane</location>
        <topology evidence="10">Peripheral membrane protein</topology>
        <orientation evidence="10">Cytoplasmic side</orientation>
    </subcellularLocation>
</comment>
<reference evidence="13" key="1">
    <citation type="journal article" date="2014" name="Genome Announc.">
        <title>Draft Genome Sequence of Lactobacillus oryzae Strain SG293T.</title>
        <authorList>
            <person name="Tanizawa Y."/>
            <person name="Fujisawa T."/>
            <person name="Mochizuki T."/>
            <person name="Kaminuma E."/>
            <person name="Nakamura Y."/>
            <person name="Tohno M."/>
        </authorList>
    </citation>
    <scope>NUCLEOTIDE SEQUENCE [LARGE SCALE GENOMIC DNA]</scope>
    <source>
        <strain evidence="13">SG293</strain>
    </source>
</reference>
<keyword evidence="14" id="KW-1185">Reference proteome</keyword>
<dbReference type="eggNOG" id="COG0707">
    <property type="taxonomic scope" value="Bacteria"/>
</dbReference>
<comment type="similarity">
    <text evidence="10">Belongs to the glycosyltransferase 28 family. MurG subfamily.</text>
</comment>
<evidence type="ECO:0000256" key="6">
    <source>
        <dbReference type="ARBA" id="ARBA00022984"/>
    </source>
</evidence>
<proteinExistence type="inferred from homology"/>
<evidence type="ECO:0000313" key="14">
    <source>
        <dbReference type="Proteomes" id="UP000028700"/>
    </source>
</evidence>
<evidence type="ECO:0000256" key="5">
    <source>
        <dbReference type="ARBA" id="ARBA00022960"/>
    </source>
</evidence>
<evidence type="ECO:0000256" key="8">
    <source>
        <dbReference type="ARBA" id="ARBA00023306"/>
    </source>
</evidence>
<feature type="binding site" evidence="10">
    <location>
        <begin position="10"/>
        <end position="12"/>
    </location>
    <ligand>
        <name>UDP-N-acetyl-alpha-D-glucosamine</name>
        <dbReference type="ChEBI" id="CHEBI:57705"/>
    </ligand>
</feature>
<evidence type="ECO:0000256" key="9">
    <source>
        <dbReference type="ARBA" id="ARBA00023316"/>
    </source>
</evidence>
<dbReference type="InterPro" id="IPR007235">
    <property type="entry name" value="Glyco_trans_28_C"/>
</dbReference>
<keyword evidence="5 10" id="KW-0133">Cell shape</keyword>
<dbReference type="RefSeq" id="WP_034526166.1">
    <property type="nucleotide sequence ID" value="NZ_BBAZ01000003.1"/>
</dbReference>
<evidence type="ECO:0000259" key="12">
    <source>
        <dbReference type="Pfam" id="PF04101"/>
    </source>
</evidence>
<evidence type="ECO:0000256" key="7">
    <source>
        <dbReference type="ARBA" id="ARBA00023136"/>
    </source>
</evidence>
<comment type="function">
    <text evidence="10">Cell wall formation. Catalyzes the transfer of a GlcNAc subunit on undecaprenyl-pyrophosphoryl-MurNAc-pentapeptide (lipid intermediate I) to form undecaprenyl-pyrophosphoryl-MurNAc-(pentapeptide)GlcNAc (lipid intermediate II).</text>
</comment>
<keyword evidence="3 10" id="KW-0328">Glycosyltransferase</keyword>
<feature type="binding site" evidence="10">
    <location>
        <position position="295"/>
    </location>
    <ligand>
        <name>UDP-N-acetyl-alpha-D-glucosamine</name>
        <dbReference type="ChEBI" id="CHEBI:57705"/>
    </ligand>
</feature>
<dbReference type="GO" id="GO:0071555">
    <property type="term" value="P:cell wall organization"/>
    <property type="evidence" value="ECO:0007669"/>
    <property type="project" value="UniProtKB-KW"/>
</dbReference>
<dbReference type="GO" id="GO:0005975">
    <property type="term" value="P:carbohydrate metabolic process"/>
    <property type="evidence" value="ECO:0007669"/>
    <property type="project" value="InterPro"/>
</dbReference>
<dbReference type="GO" id="GO:0005886">
    <property type="term" value="C:plasma membrane"/>
    <property type="evidence" value="ECO:0007669"/>
    <property type="project" value="UniProtKB-SubCell"/>
</dbReference>
<evidence type="ECO:0000259" key="11">
    <source>
        <dbReference type="Pfam" id="PF03033"/>
    </source>
</evidence>
<dbReference type="InterPro" id="IPR006009">
    <property type="entry name" value="GlcNAc_MurG"/>
</dbReference>
<comment type="catalytic activity">
    <reaction evidence="10">
        <text>Mur2Ac(oyl-L-Ala-gamma-D-Glu-L-Lys-D-Ala-D-Ala)-di-trans,octa-cis-undecaprenyl diphosphate + UDP-N-acetyl-alpha-D-glucosamine = beta-D-GlcNAc-(1-&gt;4)-Mur2Ac(oyl-L-Ala-gamma-D-Glu-L-Lys-D-Ala-D-Ala)-di-trans,octa-cis-undecaprenyl diphosphate + UDP + H(+)</text>
        <dbReference type="Rhea" id="RHEA:23192"/>
        <dbReference type="ChEBI" id="CHEBI:15378"/>
        <dbReference type="ChEBI" id="CHEBI:57705"/>
        <dbReference type="ChEBI" id="CHEBI:58223"/>
        <dbReference type="ChEBI" id="CHEBI:60032"/>
        <dbReference type="ChEBI" id="CHEBI:60033"/>
        <dbReference type="EC" id="2.4.1.227"/>
    </reaction>
</comment>
<name>A0A081BGL7_9LACO</name>
<dbReference type="EC" id="2.4.1.227" evidence="10"/>
<feature type="binding site" evidence="10">
    <location>
        <position position="195"/>
    </location>
    <ligand>
        <name>UDP-N-acetyl-alpha-D-glucosamine</name>
        <dbReference type="ChEBI" id="CHEBI:57705"/>
    </ligand>
</feature>
<dbReference type="GO" id="GO:0051301">
    <property type="term" value="P:cell division"/>
    <property type="evidence" value="ECO:0007669"/>
    <property type="project" value="UniProtKB-KW"/>
</dbReference>
<feature type="binding site" evidence="10">
    <location>
        <position position="124"/>
    </location>
    <ligand>
        <name>UDP-N-acetyl-alpha-D-glucosamine</name>
        <dbReference type="ChEBI" id="CHEBI:57705"/>
    </ligand>
</feature>
<dbReference type="NCBIfam" id="TIGR01133">
    <property type="entry name" value="murG"/>
    <property type="match status" value="1"/>
</dbReference>
<dbReference type="Pfam" id="PF04101">
    <property type="entry name" value="Glyco_tran_28_C"/>
    <property type="match status" value="1"/>
</dbReference>
<dbReference type="Proteomes" id="UP000028700">
    <property type="component" value="Unassembled WGS sequence"/>
</dbReference>
<organism evidence="13 14">
    <name type="scientific">Secundilactobacillus oryzae JCM 18671</name>
    <dbReference type="NCBI Taxonomy" id="1291743"/>
    <lineage>
        <taxon>Bacteria</taxon>
        <taxon>Bacillati</taxon>
        <taxon>Bacillota</taxon>
        <taxon>Bacilli</taxon>
        <taxon>Lactobacillales</taxon>
        <taxon>Lactobacillaceae</taxon>
        <taxon>Secundilactobacillus</taxon>
    </lineage>
</organism>
<evidence type="ECO:0000313" key="13">
    <source>
        <dbReference type="EMBL" id="GAK47185.1"/>
    </source>
</evidence>
<evidence type="ECO:0000256" key="2">
    <source>
        <dbReference type="ARBA" id="ARBA00022618"/>
    </source>
</evidence>
<dbReference type="InterPro" id="IPR004276">
    <property type="entry name" value="GlycoTrans_28_N"/>
</dbReference>
<comment type="caution">
    <text evidence="13">The sequence shown here is derived from an EMBL/GenBank/DDBJ whole genome shotgun (WGS) entry which is preliminary data.</text>
</comment>
<evidence type="ECO:0000256" key="10">
    <source>
        <dbReference type="HAMAP-Rule" id="MF_00033"/>
    </source>
</evidence>
<dbReference type="OrthoDB" id="9808936at2"/>
<feature type="domain" description="Glycosyl transferase family 28 C-terminal" evidence="12">
    <location>
        <begin position="188"/>
        <end position="353"/>
    </location>
</feature>
<accession>A0A081BGL7</accession>
<keyword evidence="9 10" id="KW-0961">Cell wall biogenesis/degradation</keyword>
<dbReference type="HAMAP" id="MF_00033">
    <property type="entry name" value="MurG"/>
    <property type="match status" value="1"/>
</dbReference>
<evidence type="ECO:0000256" key="4">
    <source>
        <dbReference type="ARBA" id="ARBA00022679"/>
    </source>
</evidence>
<keyword evidence="4 10" id="KW-0808">Transferase</keyword>
<evidence type="ECO:0000256" key="1">
    <source>
        <dbReference type="ARBA" id="ARBA00022475"/>
    </source>
</evidence>
<comment type="pathway">
    <text evidence="10">Cell wall biogenesis; peptidoglycan biosynthesis.</text>
</comment>
<dbReference type="AlphaFoldDB" id="A0A081BGL7"/>
<keyword evidence="6 10" id="KW-0573">Peptidoglycan synthesis</keyword>
<dbReference type="Pfam" id="PF03033">
    <property type="entry name" value="Glyco_transf_28"/>
    <property type="match status" value="1"/>
</dbReference>
<comment type="caution">
    <text evidence="10">Lacks conserved residue(s) required for the propagation of feature annotation.</text>
</comment>
<dbReference type="CDD" id="cd03785">
    <property type="entry name" value="GT28_MurG"/>
    <property type="match status" value="1"/>
</dbReference>
<dbReference type="Gene3D" id="3.40.50.2000">
    <property type="entry name" value="Glycogen Phosphorylase B"/>
    <property type="match status" value="2"/>
</dbReference>
<dbReference type="GO" id="GO:0009252">
    <property type="term" value="P:peptidoglycan biosynthetic process"/>
    <property type="evidence" value="ECO:0007669"/>
    <property type="project" value="UniProtKB-UniRule"/>
</dbReference>
<keyword evidence="8 10" id="KW-0131">Cell cycle</keyword>
<dbReference type="PANTHER" id="PTHR21015:SF22">
    <property type="entry name" value="GLYCOSYLTRANSFERASE"/>
    <property type="match status" value="1"/>
</dbReference>
<keyword evidence="1 10" id="KW-1003">Cell membrane</keyword>
<keyword evidence="2 10" id="KW-0132">Cell division</keyword>
<dbReference type="UniPathway" id="UPA00219"/>
<dbReference type="GO" id="GO:0008360">
    <property type="term" value="P:regulation of cell shape"/>
    <property type="evidence" value="ECO:0007669"/>
    <property type="project" value="UniProtKB-KW"/>
</dbReference>
<evidence type="ECO:0000256" key="3">
    <source>
        <dbReference type="ARBA" id="ARBA00022676"/>
    </source>
</evidence>
<sequence length="364" mass="39603">MRLMISGGGTGGHIYPALALINDLKKHDTNAEVLFVGSNRGLESQIVPKQGIDFEAMEIQGFKRSLSLQNFKTVYLFLKSVKRAKQLIKTFKPDVVVGTGGYVSGAVVYAAAKMHIPTMIHEQNSVVGITNKFLARYVDKIAINFDDARAQFPEAKVVKTGNPRAQEMAETVSHFKWSDIGLSDDKQTVLIFGGSQGALKLNRAVVAGMHELADRQYQVLFVTGPKRYDEVMLQLNSVDLRGNVLVKPYIDGMPELLPKVDLIVSRAGATSIAEITALGIPAILIPSPYVTADHQTKNAMSVVNAGAAKMLTEEQLNADTLIETIDSLMLDDKEREMMGKASKATGNPKAADEMLAVLESIAKK</sequence>
<protein>
    <recommendedName>
        <fullName evidence="10">UDP-N-acetylglucosamine--N-acetylmuramyl-(pentapeptide) pyrophosphoryl-undecaprenol N-acetylglucosamine transferase</fullName>
        <ecNumber evidence="10">2.4.1.227</ecNumber>
    </recommendedName>
    <alternativeName>
        <fullName evidence="10">Undecaprenyl-PP-MurNAc-pentapeptide-UDPGlcNAc GlcNAc transferase</fullName>
    </alternativeName>
</protein>
<dbReference type="STRING" id="1291743.LOSG293_030240"/>
<dbReference type="SUPFAM" id="SSF53756">
    <property type="entry name" value="UDP-Glycosyltransferase/glycogen phosphorylase"/>
    <property type="match status" value="1"/>
</dbReference>
<gene>
    <name evidence="10" type="primary">murG</name>
    <name evidence="13" type="ORF">LOSG293_030240</name>
</gene>
<dbReference type="PANTHER" id="PTHR21015">
    <property type="entry name" value="UDP-N-ACETYLGLUCOSAMINE--N-ACETYLMURAMYL-(PENTAPEPTIDE) PYROPHOSPHORYL-UNDECAPRENOL N-ACETYLGLUCOSAMINE TRANSFERASE 1"/>
    <property type="match status" value="1"/>
</dbReference>
<dbReference type="GO" id="GO:0050511">
    <property type="term" value="F:undecaprenyldiphospho-muramoylpentapeptide beta-N-acetylglucosaminyltransferase activity"/>
    <property type="evidence" value="ECO:0007669"/>
    <property type="project" value="UniProtKB-UniRule"/>
</dbReference>
<feature type="binding site" evidence="10">
    <location>
        <position position="250"/>
    </location>
    <ligand>
        <name>UDP-N-acetyl-alpha-D-glucosamine</name>
        <dbReference type="ChEBI" id="CHEBI:57705"/>
    </ligand>
</feature>
<feature type="domain" description="Glycosyltransferase family 28 N-terminal" evidence="11">
    <location>
        <begin position="4"/>
        <end position="143"/>
    </location>
</feature>
<keyword evidence="7 10" id="KW-0472">Membrane</keyword>